<comment type="pathway">
    <text evidence="2">Glycolipid biosynthesis; glycosylphosphatidylinositol-anchor biosynthesis.</text>
</comment>
<evidence type="ECO:0000313" key="11">
    <source>
        <dbReference type="Proteomes" id="UP000809789"/>
    </source>
</evidence>
<comment type="subcellular location">
    <subcellularLocation>
        <location evidence="1">Endoplasmic reticulum membrane</location>
        <topology evidence="1">Multi-pass membrane protein</topology>
    </subcellularLocation>
</comment>
<protein>
    <recommendedName>
        <fullName evidence="12">PIG-U-domain-containing protein</fullName>
    </recommendedName>
</protein>
<organism evidence="10 11">
    <name type="scientific">Elsinoe batatas</name>
    <dbReference type="NCBI Taxonomy" id="2601811"/>
    <lineage>
        <taxon>Eukaryota</taxon>
        <taxon>Fungi</taxon>
        <taxon>Dikarya</taxon>
        <taxon>Ascomycota</taxon>
        <taxon>Pezizomycotina</taxon>
        <taxon>Dothideomycetes</taxon>
        <taxon>Dothideomycetidae</taxon>
        <taxon>Myriangiales</taxon>
        <taxon>Elsinoaceae</taxon>
        <taxon>Elsinoe</taxon>
    </lineage>
</organism>
<sequence length="426" mass="47175">MTSRDGVQQSYLLFAGAAAVRFGLALAFPDLPDFLSGRVEIATPVTGFKRLQEGLFLYNHGVSPYDGGVFHQVPLLLSFFSLIPDIARSTLTTVGIYTILDILTARALITIAETNAAVESATFKSPRKDRKWTCTTVAACYLFNPFTILTCLGRPTSVFATYFVVLATAKACSGAAISSAFALALASYTSLHPGLLLPALATFCHDRAALRSPKKSQSWVAFSIQYSIAFAAFFAILLGLSFFLVQDWSFLRSVYGTRLLLPDLTPNVGLWWYFFIEMFDSFRSFFLGVFWIHMASYAPVLTLRLKKQPLAAVVLTCGVFAIFQPYANVGDAGAFMSMLSLYGHVFDMTRYMFTALSSLLYTSLLGPAFYYLWIYAGSGNANFFYAITLVWSLGLVVILADVLYAVVRDEWEVERPDMKGKDVRQI</sequence>
<dbReference type="OrthoDB" id="549017at2759"/>
<keyword evidence="6" id="KW-0256">Endoplasmic reticulum</keyword>
<evidence type="ECO:0000256" key="2">
    <source>
        <dbReference type="ARBA" id="ARBA00004687"/>
    </source>
</evidence>
<keyword evidence="8 9" id="KW-0472">Membrane</keyword>
<keyword evidence="7 9" id="KW-1133">Transmembrane helix</keyword>
<feature type="transmembrane region" description="Helical" evidence="9">
    <location>
        <begin position="224"/>
        <end position="245"/>
    </location>
</feature>
<feature type="transmembrane region" description="Helical" evidence="9">
    <location>
        <begin position="282"/>
        <end position="303"/>
    </location>
</feature>
<dbReference type="GO" id="GO:0016255">
    <property type="term" value="P:attachment of GPI anchor to protein"/>
    <property type="evidence" value="ECO:0007669"/>
    <property type="project" value="InterPro"/>
</dbReference>
<evidence type="ECO:0008006" key="12">
    <source>
        <dbReference type="Google" id="ProtNLM"/>
    </source>
</evidence>
<dbReference type="InterPro" id="IPR009600">
    <property type="entry name" value="PIG-U"/>
</dbReference>
<evidence type="ECO:0000256" key="7">
    <source>
        <dbReference type="ARBA" id="ARBA00022989"/>
    </source>
</evidence>
<dbReference type="AlphaFoldDB" id="A0A8K0L428"/>
<dbReference type="PANTHER" id="PTHR13121">
    <property type="entry name" value="GPI TRANSAMIDASE COMPONENT PIG-U"/>
    <property type="match status" value="1"/>
</dbReference>
<dbReference type="UniPathway" id="UPA00196"/>
<evidence type="ECO:0000256" key="9">
    <source>
        <dbReference type="SAM" id="Phobius"/>
    </source>
</evidence>
<dbReference type="PANTHER" id="PTHR13121:SF0">
    <property type="entry name" value="PHOSPHATIDYLINOSITOL GLYCAN ANCHOR BIOSYNTHESIS CLASS U PROTEIN"/>
    <property type="match status" value="1"/>
</dbReference>
<dbReference type="EMBL" id="JAESVG020000008">
    <property type="protein sequence ID" value="KAG8625403.1"/>
    <property type="molecule type" value="Genomic_DNA"/>
</dbReference>
<keyword evidence="4" id="KW-0337">GPI-anchor biosynthesis</keyword>
<dbReference type="Pfam" id="PF06728">
    <property type="entry name" value="PIG-U"/>
    <property type="match status" value="1"/>
</dbReference>
<feature type="transmembrane region" description="Helical" evidence="9">
    <location>
        <begin position="310"/>
        <end position="329"/>
    </location>
</feature>
<keyword evidence="5 9" id="KW-0812">Transmembrane</keyword>
<evidence type="ECO:0000256" key="1">
    <source>
        <dbReference type="ARBA" id="ARBA00004477"/>
    </source>
</evidence>
<dbReference type="GO" id="GO:0042765">
    <property type="term" value="C:GPI-anchor transamidase complex"/>
    <property type="evidence" value="ECO:0007669"/>
    <property type="project" value="InterPro"/>
</dbReference>
<gene>
    <name evidence="10" type="ORF">KVT40_007154</name>
</gene>
<feature type="transmembrane region" description="Helical" evidence="9">
    <location>
        <begin position="383"/>
        <end position="407"/>
    </location>
</feature>
<name>A0A8K0L428_9PEZI</name>
<evidence type="ECO:0000256" key="8">
    <source>
        <dbReference type="ARBA" id="ARBA00023136"/>
    </source>
</evidence>
<dbReference type="GO" id="GO:0006506">
    <property type="term" value="P:GPI anchor biosynthetic process"/>
    <property type="evidence" value="ECO:0007669"/>
    <property type="project" value="UniProtKB-UniPathway"/>
</dbReference>
<comment type="similarity">
    <text evidence="3">Belongs to the PIGU family.</text>
</comment>
<feature type="transmembrane region" description="Helical" evidence="9">
    <location>
        <begin position="12"/>
        <end position="29"/>
    </location>
</feature>
<feature type="transmembrane region" description="Helical" evidence="9">
    <location>
        <begin position="257"/>
        <end position="276"/>
    </location>
</feature>
<reference evidence="10" key="1">
    <citation type="submission" date="2021-07" db="EMBL/GenBank/DDBJ databases">
        <title>Elsinoe batatas strain:CRI-CJ2 Genome sequencing and assembly.</title>
        <authorList>
            <person name="Huang L."/>
        </authorList>
    </citation>
    <scope>NUCLEOTIDE SEQUENCE</scope>
    <source>
        <strain evidence="10">CRI-CJ2</strain>
    </source>
</reference>
<feature type="transmembrane region" description="Helical" evidence="9">
    <location>
        <begin position="349"/>
        <end position="371"/>
    </location>
</feature>
<evidence type="ECO:0000256" key="4">
    <source>
        <dbReference type="ARBA" id="ARBA00022502"/>
    </source>
</evidence>
<keyword evidence="11" id="KW-1185">Reference proteome</keyword>
<evidence type="ECO:0000256" key="6">
    <source>
        <dbReference type="ARBA" id="ARBA00022824"/>
    </source>
</evidence>
<comment type="caution">
    <text evidence="10">The sequence shown here is derived from an EMBL/GenBank/DDBJ whole genome shotgun (WGS) entry which is preliminary data.</text>
</comment>
<proteinExistence type="inferred from homology"/>
<accession>A0A8K0L428</accession>
<evidence type="ECO:0000313" key="10">
    <source>
        <dbReference type="EMBL" id="KAG8625403.1"/>
    </source>
</evidence>
<evidence type="ECO:0000256" key="5">
    <source>
        <dbReference type="ARBA" id="ARBA00022692"/>
    </source>
</evidence>
<evidence type="ECO:0000256" key="3">
    <source>
        <dbReference type="ARBA" id="ARBA00010026"/>
    </source>
</evidence>
<dbReference type="Proteomes" id="UP000809789">
    <property type="component" value="Unassembled WGS sequence"/>
</dbReference>